<sequence length="242" mass="27360">MGNTMLQTHHQQHHGSGKSSPRYSGEGREKPQQMQRPQDNEINSKSSPQYQILNNEAAVTIFEKNKPVADAEQVEKEALALAEFYEPLQMDFTSVVTNDQHKEIVPATKAQLELAQKQASPMQVLHEIVSHHLTGITGVAVQINNQDKDGKREDKEEREGHQIINQLVKDPDLSPHAFLKAKKCKARVNSKPTRTLHRRSGKSRAIHVEVLADSDQQLTIQLSFQGWTGLFLIKLFCAFWDV</sequence>
<dbReference type="EMBL" id="JAIVGD010000001">
    <property type="protein sequence ID" value="KAH0784211.1"/>
    <property type="molecule type" value="Genomic_DNA"/>
</dbReference>
<evidence type="ECO:0000256" key="1">
    <source>
        <dbReference type="SAM" id="MobiDB-lite"/>
    </source>
</evidence>
<name>A0ABQ7WTY7_SOLTU</name>
<comment type="caution">
    <text evidence="2">The sequence shown here is derived from an EMBL/GenBank/DDBJ whole genome shotgun (WGS) entry which is preliminary data.</text>
</comment>
<organism evidence="2 3">
    <name type="scientific">Solanum tuberosum</name>
    <name type="common">Potato</name>
    <dbReference type="NCBI Taxonomy" id="4113"/>
    <lineage>
        <taxon>Eukaryota</taxon>
        <taxon>Viridiplantae</taxon>
        <taxon>Streptophyta</taxon>
        <taxon>Embryophyta</taxon>
        <taxon>Tracheophyta</taxon>
        <taxon>Spermatophyta</taxon>
        <taxon>Magnoliopsida</taxon>
        <taxon>eudicotyledons</taxon>
        <taxon>Gunneridae</taxon>
        <taxon>Pentapetalae</taxon>
        <taxon>asterids</taxon>
        <taxon>lamiids</taxon>
        <taxon>Solanales</taxon>
        <taxon>Solanaceae</taxon>
        <taxon>Solanoideae</taxon>
        <taxon>Solaneae</taxon>
        <taxon>Solanum</taxon>
    </lineage>
</organism>
<feature type="compositionally biased region" description="Polar residues" evidence="1">
    <location>
        <begin position="32"/>
        <end position="49"/>
    </location>
</feature>
<protein>
    <submittedName>
        <fullName evidence="2">Uncharacterized protein</fullName>
    </submittedName>
</protein>
<accession>A0ABQ7WTY7</accession>
<evidence type="ECO:0000313" key="3">
    <source>
        <dbReference type="Proteomes" id="UP000826656"/>
    </source>
</evidence>
<reference evidence="2 3" key="1">
    <citation type="journal article" date="2021" name="bioRxiv">
        <title>Chromosome-scale and haplotype-resolved genome assembly of a tetraploid potato cultivar.</title>
        <authorList>
            <person name="Sun H."/>
            <person name="Jiao W.-B."/>
            <person name="Krause K."/>
            <person name="Campoy J.A."/>
            <person name="Goel M."/>
            <person name="Folz-Donahue K."/>
            <person name="Kukat C."/>
            <person name="Huettel B."/>
            <person name="Schneeberger K."/>
        </authorList>
    </citation>
    <scope>NUCLEOTIDE SEQUENCE [LARGE SCALE GENOMIC DNA]</scope>
    <source>
        <strain evidence="2">SolTubOtavaFocal</strain>
        <tissue evidence="2">Leaves</tissue>
    </source>
</reference>
<feature type="region of interest" description="Disordered" evidence="1">
    <location>
        <begin position="1"/>
        <end position="49"/>
    </location>
</feature>
<evidence type="ECO:0000313" key="2">
    <source>
        <dbReference type="EMBL" id="KAH0784211.1"/>
    </source>
</evidence>
<keyword evidence="3" id="KW-1185">Reference proteome</keyword>
<proteinExistence type="predicted"/>
<dbReference type="Proteomes" id="UP000826656">
    <property type="component" value="Unassembled WGS sequence"/>
</dbReference>
<gene>
    <name evidence="2" type="ORF">KY290_003809</name>
</gene>